<dbReference type="EMBL" id="BSQG01000004">
    <property type="protein sequence ID" value="GLU48646.1"/>
    <property type="molecule type" value="Genomic_DNA"/>
</dbReference>
<evidence type="ECO:0000313" key="2">
    <source>
        <dbReference type="Proteomes" id="UP001165092"/>
    </source>
</evidence>
<name>A0A9W6UHA2_9ACTN</name>
<dbReference type="Proteomes" id="UP001165092">
    <property type="component" value="Unassembled WGS sequence"/>
</dbReference>
<evidence type="ECO:0000313" key="1">
    <source>
        <dbReference type="EMBL" id="GLU48646.1"/>
    </source>
</evidence>
<organism evidence="1 2">
    <name type="scientific">Nocardiopsis ansamitocini</name>
    <dbReference type="NCBI Taxonomy" id="1670832"/>
    <lineage>
        <taxon>Bacteria</taxon>
        <taxon>Bacillati</taxon>
        <taxon>Actinomycetota</taxon>
        <taxon>Actinomycetes</taxon>
        <taxon>Streptosporangiales</taxon>
        <taxon>Nocardiopsidaceae</taxon>
        <taxon>Nocardiopsis</taxon>
    </lineage>
</organism>
<accession>A0A9W6UHA2</accession>
<evidence type="ECO:0008006" key="3">
    <source>
        <dbReference type="Google" id="ProtNLM"/>
    </source>
</evidence>
<dbReference type="AlphaFoldDB" id="A0A9W6UHA2"/>
<reference evidence="1" key="1">
    <citation type="submission" date="2023-02" db="EMBL/GenBank/DDBJ databases">
        <title>Nocardiopsis ansamitocini NBRC 112285.</title>
        <authorList>
            <person name="Ichikawa N."/>
            <person name="Sato H."/>
            <person name="Tonouchi N."/>
        </authorList>
    </citation>
    <scope>NUCLEOTIDE SEQUENCE</scope>
    <source>
        <strain evidence="1">NBRC 112285</strain>
    </source>
</reference>
<protein>
    <recommendedName>
        <fullName evidence="3">Type I-E CRISPR-associated protein Cse2/CasB</fullName>
    </recommendedName>
</protein>
<dbReference type="InterPro" id="IPR038287">
    <property type="entry name" value="Cse2_sf"/>
</dbReference>
<dbReference type="Gene3D" id="1.10.520.40">
    <property type="entry name" value="CRISPR-associated protein Cse2"/>
    <property type="match status" value="1"/>
</dbReference>
<comment type="caution">
    <text evidence="1">The sequence shown here is derived from an EMBL/GenBank/DDBJ whole genome shotgun (WGS) entry which is preliminary data.</text>
</comment>
<keyword evidence="2" id="KW-1185">Reference proteome</keyword>
<dbReference type="InterPro" id="IPR013382">
    <property type="entry name" value="CRISPR-assoc_prot_Cse2"/>
</dbReference>
<sequence length="223" mass="25837">MTTPLADTRYRLSEQTLRDFAKEFTELAAFNASARGDLRTAVRADRTDAVRAQRYLISWMHDELGGLPSPHVQASLYTTAGLIAHFHSAPTLLERYERHLEQEKEKEEKNEEEGGFPAWVPRLDLGLALGEVQRAQEARRSERPSSESAGLSPMEKRLQHLCRCDDERLRRYLFSALSYLNSAGAVLPAWWQLADDLRFRVYQRNKVALYWQQSFIFAPPWRR</sequence>
<dbReference type="RefSeq" id="WP_285760110.1">
    <property type="nucleotide sequence ID" value="NZ_BSQG01000004.1"/>
</dbReference>
<proteinExistence type="predicted"/>
<dbReference type="Pfam" id="PF09485">
    <property type="entry name" value="CRISPR_Cse2"/>
    <property type="match status" value="1"/>
</dbReference>
<gene>
    <name evidence="1" type="ORF">Nans01_29970</name>
</gene>